<dbReference type="PANTHER" id="PTHR34218:SF3">
    <property type="entry name" value="ACYL-HOMOSERINE LACTONE ACYLASE PVDQ"/>
    <property type="match status" value="1"/>
</dbReference>
<reference evidence="8 9" key="1">
    <citation type="submission" date="2019-07" db="EMBL/GenBank/DDBJ databases">
        <title>Rufibacter sp. nov., isolated from lake sediment.</title>
        <authorList>
            <person name="Qu J.-H."/>
        </authorList>
    </citation>
    <scope>NUCLEOTIDE SEQUENCE [LARGE SCALE GENOMIC DNA]</scope>
    <source>
        <strain evidence="8 9">NBS58-1</strain>
    </source>
</reference>
<feature type="signal peptide" evidence="7">
    <location>
        <begin position="1"/>
        <end position="27"/>
    </location>
</feature>
<dbReference type="InterPro" id="IPR014395">
    <property type="entry name" value="Pen/GL7ACA/AHL_acylase"/>
</dbReference>
<keyword evidence="2 7" id="KW-0732">Signal</keyword>
<comment type="caution">
    <text evidence="8">The sequence shown here is derived from an EMBL/GenBank/DDBJ whole genome shotgun (WGS) entry which is preliminary data.</text>
</comment>
<dbReference type="Proteomes" id="UP000324133">
    <property type="component" value="Unassembled WGS sequence"/>
</dbReference>
<dbReference type="InterPro" id="IPR023343">
    <property type="entry name" value="Penicillin_amidase_dom1"/>
</dbReference>
<dbReference type="PIRSF" id="PIRSF001227">
    <property type="entry name" value="Pen_acylase"/>
    <property type="match status" value="1"/>
</dbReference>
<evidence type="ECO:0000256" key="2">
    <source>
        <dbReference type="ARBA" id="ARBA00022729"/>
    </source>
</evidence>
<dbReference type="OrthoDB" id="9759796at2"/>
<dbReference type="Pfam" id="PF01804">
    <property type="entry name" value="Penicil_amidase"/>
    <property type="match status" value="1"/>
</dbReference>
<dbReference type="GO" id="GO:0016811">
    <property type="term" value="F:hydrolase activity, acting on carbon-nitrogen (but not peptide) bonds, in linear amides"/>
    <property type="evidence" value="ECO:0007669"/>
    <property type="project" value="InterPro"/>
</dbReference>
<keyword evidence="4" id="KW-0865">Zymogen</keyword>
<evidence type="ECO:0000256" key="1">
    <source>
        <dbReference type="ARBA" id="ARBA00006586"/>
    </source>
</evidence>
<comment type="similarity">
    <text evidence="1">Belongs to the peptidase S45 family.</text>
</comment>
<feature type="active site" description="Nucleophile" evidence="5">
    <location>
        <position position="180"/>
    </location>
</feature>
<dbReference type="InterPro" id="IPR029055">
    <property type="entry name" value="Ntn_hydrolases_N"/>
</dbReference>
<keyword evidence="9" id="KW-1185">Reference proteome</keyword>
<comment type="cofactor">
    <cofactor evidence="6">
        <name>Ca(2+)</name>
        <dbReference type="ChEBI" id="CHEBI:29108"/>
    </cofactor>
    <text evidence="6">Binds 1 Ca(2+) ion per dimer.</text>
</comment>
<dbReference type="InterPro" id="IPR043146">
    <property type="entry name" value="Penicillin_amidase_N_B-knob"/>
</dbReference>
<dbReference type="CDD" id="cd01936">
    <property type="entry name" value="Ntn_CA"/>
    <property type="match status" value="1"/>
</dbReference>
<feature type="binding site" evidence="6">
    <location>
        <position position="255"/>
    </location>
    <ligand>
        <name>Ca(2+)</name>
        <dbReference type="ChEBI" id="CHEBI:29108"/>
    </ligand>
</feature>
<feature type="binding site" evidence="6">
    <location>
        <position position="252"/>
    </location>
    <ligand>
        <name>Ca(2+)</name>
        <dbReference type="ChEBI" id="CHEBI:29108"/>
    </ligand>
</feature>
<evidence type="ECO:0000313" key="8">
    <source>
        <dbReference type="EMBL" id="KAA3440506.1"/>
    </source>
</evidence>
<dbReference type="SUPFAM" id="SSF56235">
    <property type="entry name" value="N-terminal nucleophile aminohydrolases (Ntn hydrolases)"/>
    <property type="match status" value="1"/>
</dbReference>
<keyword evidence="6" id="KW-0479">Metal-binding</keyword>
<dbReference type="PANTHER" id="PTHR34218">
    <property type="entry name" value="PEPTIDASE S45 PENICILLIN AMIDASE"/>
    <property type="match status" value="1"/>
</dbReference>
<dbReference type="Gene3D" id="3.60.20.10">
    <property type="entry name" value="Glutamine Phosphoribosylpyrophosphate, subunit 1, domain 1"/>
    <property type="match status" value="1"/>
</dbReference>
<dbReference type="RefSeq" id="WP_149090137.1">
    <property type="nucleotide sequence ID" value="NZ_VKKY01000001.1"/>
</dbReference>
<protein>
    <submittedName>
        <fullName evidence="8">Acylase</fullName>
    </submittedName>
</protein>
<evidence type="ECO:0000313" key="9">
    <source>
        <dbReference type="Proteomes" id="UP000324133"/>
    </source>
</evidence>
<dbReference type="InterPro" id="IPR043147">
    <property type="entry name" value="Penicillin_amidase_A-knob"/>
</dbReference>
<accession>A0A5B6TKJ7</accession>
<sequence length="696" mass="78236">MKQVSTTFKAAVWLAFFFCATLSNVQAQKAPTEIIWDNYGVPHVYGQNTSEMYYAFGWAQMHNHANLLLELYGQARGRAAEYWGEKYLNGDKQVHLFSLPETAKKQYAQQPPEGKQHLDAFVRGVNAYAQAHPEAIDPARKQVLPITPADVLAHSSRVVCLEFLGSDDIRAAVREITPGSNAYAIAPSRSASKKAMLVTNPHLPWDDFFVFFEAHLSAPGFNAYGVSLIGQPILNIAFNDYLGWTHTVNTIDASDRYELTLQNGGYLLDGKVQAFEKRTVPLKIRQADGSVKTENLVIAASKHGPVVGEKNGKAYAVRIAGLENALLGTQYHKMAQAKNWQQFESAVKMLQNPLFNIIYADKTGNILYLFNGNVPKRPEGDWAFWNGTVDGRSSKYIWNSYHRYEDLPKVFNPSTGFVQNANDAPWTSTYPVALKPADFPPYMAPQETPLRPQRAVNMIKDDASISFDELVAYKMNTGMESADRFLDDLLKAVQKHPDPIAQRAAAVLQKWDKKTETNSKGAILFARWFDKMREDMFTTPWNPDQPFTTPDGLKDPQKAVALLVTTADEVEKKYGSLDVAWGDVYRFRVGDYNVPGNGAHSHYGVFRTMYYYSGEDNKEYAFHGDSYVAITEFGDKVKAQVLLSYGNATQPGSKHRGDQLQLLSEKKLRPALLEKQEILKHMEKREVLSNNPSVKR</sequence>
<name>A0A5B6TKJ7_9BACT</name>
<evidence type="ECO:0000256" key="6">
    <source>
        <dbReference type="PIRSR" id="PIRSR001227-2"/>
    </source>
</evidence>
<dbReference type="EMBL" id="VKKY01000001">
    <property type="protein sequence ID" value="KAA3440506.1"/>
    <property type="molecule type" value="Genomic_DNA"/>
</dbReference>
<feature type="chain" id="PRO_5022710672" evidence="7">
    <location>
        <begin position="28"/>
        <end position="696"/>
    </location>
</feature>
<evidence type="ECO:0000256" key="3">
    <source>
        <dbReference type="ARBA" id="ARBA00022801"/>
    </source>
</evidence>
<dbReference type="Gene3D" id="1.10.439.10">
    <property type="entry name" value="Penicillin Amidohydrolase, domain 1"/>
    <property type="match status" value="1"/>
</dbReference>
<dbReference type="Gene3D" id="2.30.120.10">
    <property type="match status" value="1"/>
</dbReference>
<evidence type="ECO:0000256" key="7">
    <source>
        <dbReference type="SAM" id="SignalP"/>
    </source>
</evidence>
<keyword evidence="3" id="KW-0378">Hydrolase</keyword>
<organism evidence="8 9">
    <name type="scientific">Rufibacter hautae</name>
    <dbReference type="NCBI Taxonomy" id="2595005"/>
    <lineage>
        <taxon>Bacteria</taxon>
        <taxon>Pseudomonadati</taxon>
        <taxon>Bacteroidota</taxon>
        <taxon>Cytophagia</taxon>
        <taxon>Cytophagales</taxon>
        <taxon>Hymenobacteraceae</taxon>
        <taxon>Rufibacter</taxon>
    </lineage>
</organism>
<dbReference type="Gene3D" id="1.10.1400.10">
    <property type="match status" value="1"/>
</dbReference>
<gene>
    <name evidence="8" type="ORF">FOA19_07595</name>
</gene>
<keyword evidence="6" id="KW-0106">Calcium</keyword>
<evidence type="ECO:0000256" key="4">
    <source>
        <dbReference type="ARBA" id="ARBA00023145"/>
    </source>
</evidence>
<dbReference type="AlphaFoldDB" id="A0A5B6TKJ7"/>
<dbReference type="GO" id="GO:0046872">
    <property type="term" value="F:metal ion binding"/>
    <property type="evidence" value="ECO:0007669"/>
    <property type="project" value="UniProtKB-KW"/>
</dbReference>
<dbReference type="InterPro" id="IPR002692">
    <property type="entry name" value="S45"/>
</dbReference>
<dbReference type="GO" id="GO:0017000">
    <property type="term" value="P:antibiotic biosynthetic process"/>
    <property type="evidence" value="ECO:0007669"/>
    <property type="project" value="InterPro"/>
</dbReference>
<evidence type="ECO:0000256" key="5">
    <source>
        <dbReference type="PIRSR" id="PIRSR001227-1"/>
    </source>
</evidence>
<proteinExistence type="inferred from homology"/>